<gene>
    <name evidence="4" type="ORF">MCOR_19931</name>
</gene>
<dbReference type="InterPro" id="IPR027417">
    <property type="entry name" value="P-loop_NTPase"/>
</dbReference>
<dbReference type="InterPro" id="IPR051616">
    <property type="entry name" value="Cul2-RING_E3_ligase_SR"/>
</dbReference>
<dbReference type="Proteomes" id="UP000507470">
    <property type="component" value="Unassembled WGS sequence"/>
</dbReference>
<dbReference type="SUPFAM" id="SSF52540">
    <property type="entry name" value="P-loop containing nucleoside triphosphate hydrolases"/>
    <property type="match status" value="1"/>
</dbReference>
<dbReference type="OrthoDB" id="10057496at2759"/>
<accession>A0A6J8BNJ1</accession>
<dbReference type="PROSITE" id="PS50297">
    <property type="entry name" value="ANK_REP_REGION"/>
    <property type="match status" value="1"/>
</dbReference>
<proteinExistence type="predicted"/>
<dbReference type="Pfam" id="PF00023">
    <property type="entry name" value="Ank"/>
    <property type="match status" value="1"/>
</dbReference>
<evidence type="ECO:0000259" key="2">
    <source>
        <dbReference type="Pfam" id="PF18738"/>
    </source>
</evidence>
<dbReference type="Pfam" id="PF18738">
    <property type="entry name" value="HEPN_DZIP3"/>
    <property type="match status" value="1"/>
</dbReference>
<feature type="repeat" description="ANK" evidence="1">
    <location>
        <begin position="755"/>
        <end position="787"/>
    </location>
</feature>
<dbReference type="PROSITE" id="PS50088">
    <property type="entry name" value="ANK_REPEAT"/>
    <property type="match status" value="1"/>
</dbReference>
<evidence type="ECO:0000259" key="3">
    <source>
        <dbReference type="Pfam" id="PF20720"/>
    </source>
</evidence>
<dbReference type="EMBL" id="CACVKT020003509">
    <property type="protein sequence ID" value="CAC5384269.1"/>
    <property type="molecule type" value="Genomic_DNA"/>
</dbReference>
<evidence type="ECO:0000256" key="1">
    <source>
        <dbReference type="PROSITE-ProRule" id="PRU00023"/>
    </source>
</evidence>
<dbReference type="PANTHER" id="PTHR46224">
    <property type="entry name" value="ANKYRIN REPEAT FAMILY PROTEIN"/>
    <property type="match status" value="1"/>
</dbReference>
<dbReference type="AlphaFoldDB" id="A0A6J8BNJ1"/>
<keyword evidence="1" id="KW-0040">ANK repeat</keyword>
<feature type="domain" description="DZIP3-like HEPN" evidence="2">
    <location>
        <begin position="3"/>
        <end position="122"/>
    </location>
</feature>
<dbReference type="PANTHER" id="PTHR46224:SF64">
    <property type="entry name" value="IQ MOTIF AND ANKYRIN REPEAT DOMAIN-CONTAINING PROTEIN 1"/>
    <property type="match status" value="1"/>
</dbReference>
<reference evidence="4 5" key="1">
    <citation type="submission" date="2020-06" db="EMBL/GenBank/DDBJ databases">
        <authorList>
            <person name="Li R."/>
            <person name="Bekaert M."/>
        </authorList>
    </citation>
    <scope>NUCLEOTIDE SEQUENCE [LARGE SCALE GENOMIC DNA]</scope>
    <source>
        <strain evidence="5">wild</strain>
    </source>
</reference>
<sequence>MLEPLKRKRIINQTQWDKLFPNSGIVSSNSFDMTLMICLLRHLISEDVGEFLPIDPKNLSVGADLSRLKYYRNQIAHSDAGVLPDKNFENYWKDITQAIVRLGGVDFQQRCDDLKVSRLDDSEMEILAEIRSLYSEYDPVHKGLREINGEEIEEWKQVIVAETRAVKRIAVLIRTEGVVMAVGSSGCGKSTAIHHVALQLCNHDGYDIIPVYVPDEIRQYYNPECKQVFVIDDICGKSSIDICMVNRWERLSSYIKKILKHSEVKILSSCRNYIYRDRLFQGLTFFSNSTCDFTSNYSLTYNERMEIAHIYLSAGDVKFLDESNFIDIFDFFPLLCKMYPNQTYNIQNFFSNPLKVIEDDLKLLMNTFDQKSMATLMLFIAYNNCLNEKLLMQTSSLEPILKIISNFFHLQTNFSVHVVRSELDNLTQSYVKRVGNSYCIIQDKIFDNLILFFGEYKLDLVLSIAHTCIIRDRFILKSLRKDSFEQDKACNLIHIPGELEQTYFNRLLRDIENGFITNTFSNKQLKYENFRKNFFHFPGSDKSMKDILLHLSQYEIYDLLLLSIDQGYFDIVSLLLNVGKKLQCMICKNPPVYRATVKGYIDIVKLLLDYNFNPAFMGDDGQPLQVAVEKGFDAAKKGDIDIAKLLTHYKRNPTIEEWKKTCLYTAAENGHMNIVKLLIYDNVDPNITWEGNPLTIASNNGFTDIVNFLLAHKANPNIKTSWGTPLFRAAMKGHIDIMKLLLVNKASPDTDPMDRGGNPLFIATKKGYIDIVKLLLDNKASQNFMDAPYESPLSIATVKDIVKLFLEHMTHKNQSATIRNAGRKGYSNIMKLLVANKALKNYKSLLSIAAAEGHIDIVKLFLEHDSQKP</sequence>
<dbReference type="InterPro" id="IPR002110">
    <property type="entry name" value="Ankyrin_rpt"/>
</dbReference>
<dbReference type="InterPro" id="IPR041249">
    <property type="entry name" value="HEPN_DZIP3"/>
</dbReference>
<dbReference type="SMART" id="SM00248">
    <property type="entry name" value="ANK"/>
    <property type="match status" value="8"/>
</dbReference>
<evidence type="ECO:0000313" key="5">
    <source>
        <dbReference type="Proteomes" id="UP000507470"/>
    </source>
</evidence>
<keyword evidence="5" id="KW-1185">Reference proteome</keyword>
<dbReference type="InterPro" id="IPR049050">
    <property type="entry name" value="nSTAND3"/>
</dbReference>
<feature type="domain" description="Novel STAND NTPase 3" evidence="3">
    <location>
        <begin position="162"/>
        <end position="309"/>
    </location>
</feature>
<dbReference type="Gene3D" id="1.25.40.20">
    <property type="entry name" value="Ankyrin repeat-containing domain"/>
    <property type="match status" value="2"/>
</dbReference>
<dbReference type="Pfam" id="PF20720">
    <property type="entry name" value="nSTAND3"/>
    <property type="match status" value="1"/>
</dbReference>
<dbReference type="InterPro" id="IPR036770">
    <property type="entry name" value="Ankyrin_rpt-contain_sf"/>
</dbReference>
<dbReference type="SUPFAM" id="SSF48403">
    <property type="entry name" value="Ankyrin repeat"/>
    <property type="match status" value="1"/>
</dbReference>
<dbReference type="Pfam" id="PF12796">
    <property type="entry name" value="Ank_2"/>
    <property type="match status" value="1"/>
</dbReference>
<name>A0A6J8BNJ1_MYTCO</name>
<evidence type="ECO:0000313" key="4">
    <source>
        <dbReference type="EMBL" id="CAC5384269.1"/>
    </source>
</evidence>
<organism evidence="4 5">
    <name type="scientific">Mytilus coruscus</name>
    <name type="common">Sea mussel</name>
    <dbReference type="NCBI Taxonomy" id="42192"/>
    <lineage>
        <taxon>Eukaryota</taxon>
        <taxon>Metazoa</taxon>
        <taxon>Spiralia</taxon>
        <taxon>Lophotrochozoa</taxon>
        <taxon>Mollusca</taxon>
        <taxon>Bivalvia</taxon>
        <taxon>Autobranchia</taxon>
        <taxon>Pteriomorphia</taxon>
        <taxon>Mytilida</taxon>
        <taxon>Mytiloidea</taxon>
        <taxon>Mytilidae</taxon>
        <taxon>Mytilinae</taxon>
        <taxon>Mytilus</taxon>
    </lineage>
</organism>
<protein>
    <submittedName>
        <fullName evidence="4">Uncharacterized protein</fullName>
    </submittedName>
</protein>